<evidence type="ECO:0000256" key="1">
    <source>
        <dbReference type="PROSITE-ProRule" id="PRU00023"/>
    </source>
</evidence>
<feature type="repeat" description="ANK" evidence="1">
    <location>
        <begin position="549"/>
        <end position="574"/>
    </location>
</feature>
<feature type="region of interest" description="Disordered" evidence="2">
    <location>
        <begin position="330"/>
        <end position="353"/>
    </location>
</feature>
<reference evidence="4 5" key="1">
    <citation type="submission" date="2019-05" db="EMBL/GenBank/DDBJ databases">
        <title>The compact genome of Giardia muris reveals important steps in the evolution of intestinal protozoan parasites.</title>
        <authorList>
            <person name="Xu F."/>
            <person name="Jimenez-Gonzalez A."/>
            <person name="Einarsson E."/>
            <person name="Astvaldsson A."/>
            <person name="Peirasmaki D."/>
            <person name="Eckmann L."/>
            <person name="Andersson J.O."/>
            <person name="Svard S.G."/>
            <person name="Jerlstrom-Hultqvist J."/>
        </authorList>
    </citation>
    <scope>NUCLEOTIDE SEQUENCE [LARGE SCALE GENOMIC DNA]</scope>
    <source>
        <strain evidence="4 5">Roberts-Thomson</strain>
    </source>
</reference>
<protein>
    <submittedName>
        <fullName evidence="4">Kinase, NEK</fullName>
    </submittedName>
</protein>
<comment type="caution">
    <text evidence="4">The sequence shown here is derived from an EMBL/GenBank/DDBJ whole genome shotgun (WGS) entry which is preliminary data.</text>
</comment>
<dbReference type="InterPro" id="IPR002110">
    <property type="entry name" value="Ankyrin_rpt"/>
</dbReference>
<sequence length="794" mass="87018">MELTTSMVGTVLPDRYILQKRIATGVVATVYRATDQHSNKLVIVKRISYLGARNVDHEAVRNDISIVSQLDNPHLLRVFDVEQDGRKKQYYIVEELCVSDAQLMVTKNICENRYAPEERIWSILQQALIALKYLHEDIKVVTLSDGTRKSLDTLVHGNIKPSNILIDEDGAIKLGDLYTTKTVARLFSDKVTHQSLQYKAPETLDGQDPIPASDIWSLGAVVYTIATMYSPFGAAERDDVIMRIRRCNYQPITGYSKELCEVISMMLQLDPAKRPTASQLLAHPNVLRGTENFMHFLTASLPMYEISTISPPTHDKNDPISDIRKALENDEHKDPEPPVEISHLGPTHELPILPREGNTDLITAAMNGDATAVKKHLRQAGRKNRAGLTALMAAAFGGHIDCMALLMQKEVQTKMATAKWDYGFNALSWAVIGGHVGAVNELLEKEGGMTSDRGITPLMYAAWWNRTDAASLLISEAGNVDLEGRTALMIAAQRESISVIKIIRSKEIGQRMKSGYWGVGFTALSWATINGCTEAAQLLLDEVGATDETGMTALMYAAWYGRTEIAKMLIEKEAGQRDTYKRTALIIAAQKNSVDIARLVVEKEIGERNVEGRTALMKAAEFNSVSIIPLVLGREAKMTTPLFKVDDLVLHEATALMIAASHGNTDACAQLAPVESGICDTEGYTALMVAAYMGHADCIKVLLNAEVAKQTKTGGTAMMLAAKRNHVACIDLLVDREGGISASNGWGAIVYAAQAGSKDAFRALGPREASQYTKLIKSVAKSGEIRSLLKTYAK</sequence>
<dbReference type="PANTHER" id="PTHR24120:SF4">
    <property type="entry name" value="GH07239P"/>
    <property type="match status" value="1"/>
</dbReference>
<dbReference type="VEuPathDB" id="GiardiaDB:GMRT_13546"/>
<evidence type="ECO:0000313" key="4">
    <source>
        <dbReference type="EMBL" id="TNJ29966.1"/>
    </source>
</evidence>
<evidence type="ECO:0000256" key="2">
    <source>
        <dbReference type="SAM" id="MobiDB-lite"/>
    </source>
</evidence>
<evidence type="ECO:0000259" key="3">
    <source>
        <dbReference type="PROSITE" id="PS50011"/>
    </source>
</evidence>
<dbReference type="Gene3D" id="1.25.40.20">
    <property type="entry name" value="Ankyrin repeat-containing domain"/>
    <property type="match status" value="3"/>
</dbReference>
<dbReference type="SMART" id="SM00248">
    <property type="entry name" value="ANK"/>
    <property type="match status" value="13"/>
</dbReference>
<keyword evidence="4" id="KW-0808">Transferase</keyword>
<dbReference type="Pfam" id="PF12796">
    <property type="entry name" value="Ank_2"/>
    <property type="match status" value="5"/>
</dbReference>
<keyword evidence="1" id="KW-0040">ANK repeat</keyword>
<name>A0A4Z1SW40_GIAMU</name>
<keyword evidence="4" id="KW-0418">Kinase</keyword>
<dbReference type="Proteomes" id="UP000315496">
    <property type="component" value="Chromosome 1"/>
</dbReference>
<dbReference type="PROSITE" id="PS50011">
    <property type="entry name" value="PROTEIN_KINASE_DOM"/>
    <property type="match status" value="1"/>
</dbReference>
<dbReference type="OrthoDB" id="248923at2759"/>
<keyword evidence="5" id="KW-1185">Reference proteome</keyword>
<dbReference type="Pfam" id="PF00069">
    <property type="entry name" value="Pkinase"/>
    <property type="match status" value="1"/>
</dbReference>
<dbReference type="PROSITE" id="PS50088">
    <property type="entry name" value="ANK_REPEAT"/>
    <property type="match status" value="3"/>
</dbReference>
<feature type="repeat" description="ANK" evidence="1">
    <location>
        <begin position="453"/>
        <end position="485"/>
    </location>
</feature>
<dbReference type="PROSITE" id="PS50297">
    <property type="entry name" value="ANK_REP_REGION"/>
    <property type="match status" value="2"/>
</dbReference>
<dbReference type="InterPro" id="IPR000719">
    <property type="entry name" value="Prot_kinase_dom"/>
</dbReference>
<evidence type="ECO:0000313" key="5">
    <source>
        <dbReference type="Proteomes" id="UP000315496"/>
    </source>
</evidence>
<dbReference type="AlphaFoldDB" id="A0A4Z1SW40"/>
<feature type="domain" description="Protein kinase" evidence="3">
    <location>
        <begin position="16"/>
        <end position="286"/>
    </location>
</feature>
<proteinExistence type="predicted"/>
<gene>
    <name evidence="4" type="ORF">GMRT_13546</name>
</gene>
<dbReference type="Gene3D" id="3.30.200.20">
    <property type="entry name" value="Phosphorylase Kinase, domain 1"/>
    <property type="match status" value="1"/>
</dbReference>
<feature type="repeat" description="ANK" evidence="1">
    <location>
        <begin position="682"/>
        <end position="704"/>
    </location>
</feature>
<dbReference type="SUPFAM" id="SSF48403">
    <property type="entry name" value="Ankyrin repeat"/>
    <property type="match status" value="2"/>
</dbReference>
<dbReference type="GO" id="GO:0004672">
    <property type="term" value="F:protein kinase activity"/>
    <property type="evidence" value="ECO:0007669"/>
    <property type="project" value="InterPro"/>
</dbReference>
<dbReference type="PANTHER" id="PTHR24120">
    <property type="entry name" value="GH07239P"/>
    <property type="match status" value="1"/>
</dbReference>
<organism evidence="4 5">
    <name type="scientific">Giardia muris</name>
    <dbReference type="NCBI Taxonomy" id="5742"/>
    <lineage>
        <taxon>Eukaryota</taxon>
        <taxon>Metamonada</taxon>
        <taxon>Diplomonadida</taxon>
        <taxon>Hexamitidae</taxon>
        <taxon>Giardiinae</taxon>
        <taxon>Giardia</taxon>
    </lineage>
</organism>
<dbReference type="InterPro" id="IPR036770">
    <property type="entry name" value="Ankyrin_rpt-contain_sf"/>
</dbReference>
<dbReference type="SUPFAM" id="SSF56112">
    <property type="entry name" value="Protein kinase-like (PK-like)"/>
    <property type="match status" value="1"/>
</dbReference>
<accession>A0A4Z1SW40</accession>
<dbReference type="EMBL" id="VDLU01000001">
    <property type="protein sequence ID" value="TNJ29966.1"/>
    <property type="molecule type" value="Genomic_DNA"/>
</dbReference>
<dbReference type="Gene3D" id="1.10.510.10">
    <property type="entry name" value="Transferase(Phosphotransferase) domain 1"/>
    <property type="match status" value="1"/>
</dbReference>
<dbReference type="InterPro" id="IPR011009">
    <property type="entry name" value="Kinase-like_dom_sf"/>
</dbReference>
<dbReference type="GO" id="GO:0005524">
    <property type="term" value="F:ATP binding"/>
    <property type="evidence" value="ECO:0007669"/>
    <property type="project" value="InterPro"/>
</dbReference>